<evidence type="ECO:0000313" key="1">
    <source>
        <dbReference type="EMBL" id="QDU41498.1"/>
    </source>
</evidence>
<dbReference type="Proteomes" id="UP000320496">
    <property type="component" value="Chromosome"/>
</dbReference>
<dbReference type="AlphaFoldDB" id="A0A517ZG86"/>
<organism evidence="1 2">
    <name type="scientific">Maioricimonas rarisocia</name>
    <dbReference type="NCBI Taxonomy" id="2528026"/>
    <lineage>
        <taxon>Bacteria</taxon>
        <taxon>Pseudomonadati</taxon>
        <taxon>Planctomycetota</taxon>
        <taxon>Planctomycetia</taxon>
        <taxon>Planctomycetales</taxon>
        <taxon>Planctomycetaceae</taxon>
        <taxon>Maioricimonas</taxon>
    </lineage>
</organism>
<dbReference type="OrthoDB" id="1097772at2"/>
<dbReference type="KEGG" id="mri:Mal4_58660"/>
<accession>A0A517ZG86</accession>
<keyword evidence="2" id="KW-1185">Reference proteome</keyword>
<gene>
    <name evidence="1" type="ORF">Mal4_58660</name>
</gene>
<evidence type="ECO:0000313" key="2">
    <source>
        <dbReference type="Proteomes" id="UP000320496"/>
    </source>
</evidence>
<proteinExistence type="predicted"/>
<dbReference type="EMBL" id="CP036275">
    <property type="protein sequence ID" value="QDU41498.1"/>
    <property type="molecule type" value="Genomic_DNA"/>
</dbReference>
<name>A0A517ZG86_9PLAN</name>
<reference evidence="1 2" key="1">
    <citation type="submission" date="2019-02" db="EMBL/GenBank/DDBJ databases">
        <title>Deep-cultivation of Planctomycetes and their phenomic and genomic characterization uncovers novel biology.</title>
        <authorList>
            <person name="Wiegand S."/>
            <person name="Jogler M."/>
            <person name="Boedeker C."/>
            <person name="Pinto D."/>
            <person name="Vollmers J."/>
            <person name="Rivas-Marin E."/>
            <person name="Kohn T."/>
            <person name="Peeters S.H."/>
            <person name="Heuer A."/>
            <person name="Rast P."/>
            <person name="Oberbeckmann S."/>
            <person name="Bunk B."/>
            <person name="Jeske O."/>
            <person name="Meyerdierks A."/>
            <person name="Storesund J.E."/>
            <person name="Kallscheuer N."/>
            <person name="Luecker S."/>
            <person name="Lage O.M."/>
            <person name="Pohl T."/>
            <person name="Merkel B.J."/>
            <person name="Hornburger P."/>
            <person name="Mueller R.-W."/>
            <person name="Bruemmer F."/>
            <person name="Labrenz M."/>
            <person name="Spormann A.M."/>
            <person name="Op den Camp H."/>
            <person name="Overmann J."/>
            <person name="Amann R."/>
            <person name="Jetten M.S.M."/>
            <person name="Mascher T."/>
            <person name="Medema M.H."/>
            <person name="Devos D.P."/>
            <person name="Kaster A.-K."/>
            <person name="Ovreas L."/>
            <person name="Rohde M."/>
            <person name="Galperin M.Y."/>
            <person name="Jogler C."/>
        </authorList>
    </citation>
    <scope>NUCLEOTIDE SEQUENCE [LARGE SCALE GENOMIC DNA]</scope>
    <source>
        <strain evidence="1 2">Mal4</strain>
    </source>
</reference>
<dbReference type="RefSeq" id="WP_145372973.1">
    <property type="nucleotide sequence ID" value="NZ_CP036275.1"/>
</dbReference>
<evidence type="ECO:0008006" key="3">
    <source>
        <dbReference type="Google" id="ProtNLM"/>
    </source>
</evidence>
<protein>
    <recommendedName>
        <fullName evidence="3">DUF4304 domain-containing protein</fullName>
    </recommendedName>
</protein>
<sequence length="206" mass="23272">MTSEQQPISKRIDNIVRNGLHPHLQRLGFRKRGRTFRRQCERHWEIVSVSGGQHNTNLDDGSIGSFGIELGIHFPPVFAIDGVELTREPGIHECYVCDGLALSGHAGFFDDFEGNDPTVEERTQMVSDAWSEQGEEWFAALSDYSAAYQWLRDRETWRESMYFAIYLNDKAGAAEALNHCRRAWGGLLLEHIEAIAARHGVVADKG</sequence>